<name>A0ABW9QP85_9ACTN</name>
<proteinExistence type="predicted"/>
<dbReference type="EMBL" id="WJHE01000079">
    <property type="protein sequence ID" value="MST31488.1"/>
    <property type="molecule type" value="Genomic_DNA"/>
</dbReference>
<protein>
    <recommendedName>
        <fullName evidence="3">DNA-binding protein</fullName>
    </recommendedName>
</protein>
<evidence type="ECO:0008006" key="3">
    <source>
        <dbReference type="Google" id="ProtNLM"/>
    </source>
</evidence>
<organism evidence="1 2">
    <name type="scientific">Acidiferrimicrobium australe</name>
    <dbReference type="NCBI Taxonomy" id="2664430"/>
    <lineage>
        <taxon>Bacteria</taxon>
        <taxon>Bacillati</taxon>
        <taxon>Actinomycetota</taxon>
        <taxon>Acidimicrobiia</taxon>
        <taxon>Acidimicrobiales</taxon>
        <taxon>Acidimicrobiaceae</taxon>
        <taxon>Acidiferrimicrobium</taxon>
    </lineage>
</organism>
<sequence>MAGVVKSVAIQPRDGIQVLTCTLEDETGGISLVFSRGRVDGVEPSARLVAEGMVGEYDGSLAIRNPTFELLATATEPD</sequence>
<evidence type="ECO:0000313" key="1">
    <source>
        <dbReference type="EMBL" id="MST31488.1"/>
    </source>
</evidence>
<comment type="caution">
    <text evidence="1">The sequence shown here is derived from an EMBL/GenBank/DDBJ whole genome shotgun (WGS) entry which is preliminary data.</text>
</comment>
<reference evidence="1 2" key="1">
    <citation type="submission" date="2019-11" db="EMBL/GenBank/DDBJ databases">
        <title>Acidiferrimicrobium australis gen. nov., sp. nov., an acidophilic and obligately heterotrophic, member of the Actinobacteria that catalyses dissimilatory oxido- reduction of iron isolated from metal-rich acidic water in Chile.</title>
        <authorList>
            <person name="Gonzalez D."/>
            <person name="Huber K."/>
            <person name="Hedrich S."/>
            <person name="Rojas-Villalobos C."/>
            <person name="Quatrini R."/>
            <person name="Dinamarca M.A."/>
            <person name="Schwarz A."/>
            <person name="Canales C."/>
            <person name="Nancucheo I."/>
        </authorList>
    </citation>
    <scope>NUCLEOTIDE SEQUENCE [LARGE SCALE GENOMIC DNA]</scope>
    <source>
        <strain evidence="1 2">USS-CCA1</strain>
    </source>
</reference>
<keyword evidence="2" id="KW-1185">Reference proteome</keyword>
<accession>A0ABW9QP85</accession>
<dbReference type="CDD" id="cd04488">
    <property type="entry name" value="RecG_wedge_OBF"/>
    <property type="match status" value="1"/>
</dbReference>
<gene>
    <name evidence="1" type="ORF">GHK86_01910</name>
</gene>
<evidence type="ECO:0000313" key="2">
    <source>
        <dbReference type="Proteomes" id="UP000437736"/>
    </source>
</evidence>
<dbReference type="Proteomes" id="UP000437736">
    <property type="component" value="Unassembled WGS sequence"/>
</dbReference>